<proteinExistence type="predicted"/>
<dbReference type="RefSeq" id="XP_003327234.2">
    <property type="nucleotide sequence ID" value="XM_003327186.2"/>
</dbReference>
<dbReference type="Proteomes" id="UP000008783">
    <property type="component" value="Unassembled WGS sequence"/>
</dbReference>
<sequence length="100" mass="10518">MSSVVPTPLTSVSSNAQHGSTSSDHTFRKSATFTRHSGSRADGRGSIVVHTSTFDQSSTFIILLSSSLQTKPLGKPRSPVSSSLSVNLTGALVVPYKQLN</sequence>
<reference evidence="3" key="2">
    <citation type="journal article" date="2011" name="Proc. Natl. Acad. Sci. U.S.A.">
        <title>Obligate biotrophy features unraveled by the genomic analysis of rust fungi.</title>
        <authorList>
            <person name="Duplessis S."/>
            <person name="Cuomo C.A."/>
            <person name="Lin Y.-C."/>
            <person name="Aerts A."/>
            <person name="Tisserant E."/>
            <person name="Veneault-Fourrey C."/>
            <person name="Joly D.L."/>
            <person name="Hacquard S."/>
            <person name="Amselem J."/>
            <person name="Cantarel B.L."/>
            <person name="Chiu R."/>
            <person name="Coutinho P.M."/>
            <person name="Feau N."/>
            <person name="Field M."/>
            <person name="Frey P."/>
            <person name="Gelhaye E."/>
            <person name="Goldberg J."/>
            <person name="Grabherr M.G."/>
            <person name="Kodira C.D."/>
            <person name="Kohler A."/>
            <person name="Kuees U."/>
            <person name="Lindquist E.A."/>
            <person name="Lucas S.M."/>
            <person name="Mago R."/>
            <person name="Mauceli E."/>
            <person name="Morin E."/>
            <person name="Murat C."/>
            <person name="Pangilinan J.L."/>
            <person name="Park R."/>
            <person name="Pearson M."/>
            <person name="Quesneville H."/>
            <person name="Rouhier N."/>
            <person name="Sakthikumar S."/>
            <person name="Salamov A.A."/>
            <person name="Schmutz J."/>
            <person name="Selles B."/>
            <person name="Shapiro H."/>
            <person name="Tanguay P."/>
            <person name="Tuskan G.A."/>
            <person name="Henrissat B."/>
            <person name="Van de Peer Y."/>
            <person name="Rouze P."/>
            <person name="Ellis J.G."/>
            <person name="Dodds P.N."/>
            <person name="Schein J.E."/>
            <person name="Zhong S."/>
            <person name="Hamelin R.C."/>
            <person name="Grigoriev I.V."/>
            <person name="Szabo L.J."/>
            <person name="Martin F."/>
        </authorList>
    </citation>
    <scope>NUCLEOTIDE SEQUENCE [LARGE SCALE GENOMIC DNA]</scope>
    <source>
        <strain evidence="3">CRL 75-36-700-3 / race SCCL</strain>
    </source>
</reference>
<accession>E3KEU0</accession>
<evidence type="ECO:0000313" key="3">
    <source>
        <dbReference type="Proteomes" id="UP000008783"/>
    </source>
</evidence>
<dbReference type="EMBL" id="DS178284">
    <property type="protein sequence ID" value="EFP82815.2"/>
    <property type="molecule type" value="Genomic_DNA"/>
</dbReference>
<name>E3KEU0_PUCGT</name>
<dbReference type="GeneID" id="10544530"/>
<dbReference type="STRING" id="418459.E3KEU0"/>
<feature type="compositionally biased region" description="Low complexity" evidence="1">
    <location>
        <begin position="1"/>
        <end position="14"/>
    </location>
</feature>
<feature type="region of interest" description="Disordered" evidence="1">
    <location>
        <begin position="1"/>
        <end position="44"/>
    </location>
</feature>
<reference key="1">
    <citation type="submission" date="2007-01" db="EMBL/GenBank/DDBJ databases">
        <title>The Genome Sequence of Puccinia graminis f. sp. tritici Strain CRL 75-36-700-3.</title>
        <authorList>
            <consortium name="The Broad Institute Genome Sequencing Platform"/>
            <person name="Birren B."/>
            <person name="Lander E."/>
            <person name="Galagan J."/>
            <person name="Nusbaum C."/>
            <person name="Devon K."/>
            <person name="Cuomo C."/>
            <person name="Jaffe D."/>
            <person name="Butler J."/>
            <person name="Alvarez P."/>
            <person name="Gnerre S."/>
            <person name="Grabherr M."/>
            <person name="Mauceli E."/>
            <person name="Brockman W."/>
            <person name="Young S."/>
            <person name="LaButti K."/>
            <person name="Sykes S."/>
            <person name="DeCaprio D."/>
            <person name="Crawford M."/>
            <person name="Koehrsen M."/>
            <person name="Engels R."/>
            <person name="Montgomery P."/>
            <person name="Pearson M."/>
            <person name="Howarth C."/>
            <person name="Larson L."/>
            <person name="White J."/>
            <person name="Zeng Q."/>
            <person name="Kodira C."/>
            <person name="Yandava C."/>
            <person name="Alvarado L."/>
            <person name="O'Leary S."/>
            <person name="Szabo L."/>
            <person name="Dean R."/>
            <person name="Schein J."/>
        </authorList>
    </citation>
    <scope>NUCLEOTIDE SEQUENCE</scope>
    <source>
        <strain>CRL 75-36-700-3</strain>
    </source>
</reference>
<evidence type="ECO:0000313" key="2">
    <source>
        <dbReference type="EMBL" id="EFP82815.2"/>
    </source>
</evidence>
<feature type="compositionally biased region" description="Polar residues" evidence="1">
    <location>
        <begin position="15"/>
        <end position="36"/>
    </location>
</feature>
<organism evidence="2 3">
    <name type="scientific">Puccinia graminis f. sp. tritici (strain CRL 75-36-700-3 / race SCCL)</name>
    <name type="common">Black stem rust fungus</name>
    <dbReference type="NCBI Taxonomy" id="418459"/>
    <lineage>
        <taxon>Eukaryota</taxon>
        <taxon>Fungi</taxon>
        <taxon>Dikarya</taxon>
        <taxon>Basidiomycota</taxon>
        <taxon>Pucciniomycotina</taxon>
        <taxon>Pucciniomycetes</taxon>
        <taxon>Pucciniales</taxon>
        <taxon>Pucciniaceae</taxon>
        <taxon>Puccinia</taxon>
    </lineage>
</organism>
<dbReference type="KEGG" id="pgr:PGTG_09783"/>
<protein>
    <submittedName>
        <fullName evidence="2">Uncharacterized protein</fullName>
    </submittedName>
</protein>
<keyword evidence="3" id="KW-1185">Reference proteome</keyword>
<evidence type="ECO:0000256" key="1">
    <source>
        <dbReference type="SAM" id="MobiDB-lite"/>
    </source>
</evidence>
<gene>
    <name evidence="2" type="ORF">PGTG_09783</name>
</gene>
<dbReference type="VEuPathDB" id="FungiDB:PGTG_09783"/>
<dbReference type="AlphaFoldDB" id="E3KEU0"/>
<dbReference type="HOGENOM" id="CLU_2307421_0_0_1"/>
<dbReference type="InParanoid" id="E3KEU0"/>